<evidence type="ECO:0000256" key="3">
    <source>
        <dbReference type="ARBA" id="ARBA00022989"/>
    </source>
</evidence>
<keyword evidence="3 5" id="KW-1133">Transmembrane helix</keyword>
<dbReference type="OrthoDB" id="2825042at2"/>
<dbReference type="Proteomes" id="UP000267250">
    <property type="component" value="Chromosome"/>
</dbReference>
<proteinExistence type="predicted"/>
<comment type="subcellular location">
    <subcellularLocation>
        <location evidence="1">Membrane</location>
        <topology evidence="1">Multi-pass membrane protein</topology>
    </subcellularLocation>
</comment>
<protein>
    <submittedName>
        <fullName evidence="6">Uncharacterized protein</fullName>
    </submittedName>
</protein>
<dbReference type="Pfam" id="PF05105">
    <property type="entry name" value="Phage_holin_4_1"/>
    <property type="match status" value="1"/>
</dbReference>
<evidence type="ECO:0000256" key="4">
    <source>
        <dbReference type="ARBA" id="ARBA00023136"/>
    </source>
</evidence>
<dbReference type="EMBL" id="CP016379">
    <property type="protein sequence ID" value="AZR72486.1"/>
    <property type="molecule type" value="Genomic_DNA"/>
</dbReference>
<organism evidence="6 7">
    <name type="scientific">Anoxybacter fermentans</name>
    <dbReference type="NCBI Taxonomy" id="1323375"/>
    <lineage>
        <taxon>Bacteria</taxon>
        <taxon>Bacillati</taxon>
        <taxon>Bacillota</taxon>
        <taxon>Clostridia</taxon>
        <taxon>Halanaerobiales</taxon>
        <taxon>Anoxybacter</taxon>
    </lineage>
</organism>
<dbReference type="RefSeq" id="WP_127015816.1">
    <property type="nucleotide sequence ID" value="NZ_CP016379.1"/>
</dbReference>
<dbReference type="KEGG" id="aft:BBF96_03275"/>
<evidence type="ECO:0000256" key="5">
    <source>
        <dbReference type="SAM" id="Phobius"/>
    </source>
</evidence>
<dbReference type="AlphaFoldDB" id="A0A3S9SVZ7"/>
<accession>A0A3S9SVZ7</accession>
<dbReference type="GO" id="GO:0016020">
    <property type="term" value="C:membrane"/>
    <property type="evidence" value="ECO:0007669"/>
    <property type="project" value="UniProtKB-SubCell"/>
</dbReference>
<evidence type="ECO:0000256" key="2">
    <source>
        <dbReference type="ARBA" id="ARBA00022692"/>
    </source>
</evidence>
<evidence type="ECO:0000313" key="7">
    <source>
        <dbReference type="Proteomes" id="UP000267250"/>
    </source>
</evidence>
<keyword evidence="4 5" id="KW-0472">Membrane</keyword>
<keyword evidence="7" id="KW-1185">Reference proteome</keyword>
<dbReference type="InterPro" id="IPR006480">
    <property type="entry name" value="Phage_holin_4_1"/>
</dbReference>
<feature type="transmembrane region" description="Helical" evidence="5">
    <location>
        <begin position="194"/>
        <end position="212"/>
    </location>
</feature>
<keyword evidence="2 5" id="KW-0812">Transmembrane</keyword>
<name>A0A3S9SVZ7_9FIRM</name>
<feature type="transmembrane region" description="Helical" evidence="5">
    <location>
        <begin position="142"/>
        <end position="173"/>
    </location>
</feature>
<evidence type="ECO:0000256" key="1">
    <source>
        <dbReference type="ARBA" id="ARBA00004141"/>
    </source>
</evidence>
<gene>
    <name evidence="6" type="ORF">BBF96_03275</name>
</gene>
<reference evidence="6 7" key="1">
    <citation type="submission" date="2016-07" db="EMBL/GenBank/DDBJ databases">
        <title>Genome and transcriptome analysis of iron-reducing fermentative bacteria Anoxybacter fermentans.</title>
        <authorList>
            <person name="Zeng X."/>
            <person name="Shao Z."/>
        </authorList>
    </citation>
    <scope>NUCLEOTIDE SEQUENCE [LARGE SCALE GENOMIC DNA]</scope>
    <source>
        <strain evidence="6 7">DY22613</strain>
    </source>
</reference>
<sequence length="271" mass="32132">MNKNVDYLQDYYSFLGCAKEIFEAKKIENAIDELLKNAMSLHNMIFNVDEEEKKNIHQGYLSDLETVLPYVELTYELTYDELYKNKAIKPASSRNSFHILYQPKRKVRYIIMNFFSGFPLVQLGEIKHAWNNFIEFRTAKLFFAFLGTILTFLVGTFSIHHWTLFIMTIIHLLTRLMANRYRNQDDYVHCYRSIQLFAWPYMLLVLGNFLNYSITITGFPEDTFFIFWVWWLIWSELKGIVENAKVANLPIPPMLEEIINKSKDKNIGMPL</sequence>
<evidence type="ECO:0000313" key="6">
    <source>
        <dbReference type="EMBL" id="AZR72486.1"/>
    </source>
</evidence>
<feature type="transmembrane region" description="Helical" evidence="5">
    <location>
        <begin position="109"/>
        <end position="130"/>
    </location>
</feature>